<evidence type="ECO:0000313" key="2">
    <source>
        <dbReference type="Proteomes" id="UP000003861"/>
    </source>
</evidence>
<sequence>MVQSTQLKKPESIDWDFTEMDQDEIDELGPATGANTESIDWGDLDLAFRVRLPQEHQKFAAALVSRARRNACEHYRKTDQELISECEHPDAYKKTKWRIAKAEGDDVVLTARDVGTLWTAVTDWLDDVGERNRHFEYLMATLSRVDDAILN</sequence>
<dbReference type="EMBL" id="AFNT02000044">
    <property type="protein sequence ID" value="ERJ05114.1"/>
    <property type="molecule type" value="Genomic_DNA"/>
</dbReference>
<accession>U2F9D5</accession>
<organism evidence="1 2">
    <name type="scientific">Halorhabdus tiamatea SARL4B</name>
    <dbReference type="NCBI Taxonomy" id="1033806"/>
    <lineage>
        <taxon>Archaea</taxon>
        <taxon>Methanobacteriati</taxon>
        <taxon>Methanobacteriota</taxon>
        <taxon>Stenosarchaea group</taxon>
        <taxon>Halobacteria</taxon>
        <taxon>Halobacteriales</taxon>
        <taxon>Haloarculaceae</taxon>
        <taxon>Halorhabdus</taxon>
    </lineage>
</organism>
<protein>
    <submittedName>
        <fullName evidence="1">Uncharacterized protein</fullName>
    </submittedName>
</protein>
<reference evidence="1 2" key="2">
    <citation type="journal article" date="2013" name="PLoS ONE">
        <title>INDIGO - INtegrated Data Warehouse of MIcrobial GenOmes with Examples from the Red Sea Extremophiles.</title>
        <authorList>
            <person name="Alam I."/>
            <person name="Antunes A."/>
            <person name="Kamau A.A."/>
            <person name="Ba Alawi W."/>
            <person name="Kalkatawi M."/>
            <person name="Stingl U."/>
            <person name="Bajic V.B."/>
        </authorList>
    </citation>
    <scope>NUCLEOTIDE SEQUENCE [LARGE SCALE GENOMIC DNA]</scope>
    <source>
        <strain evidence="1 2">SARL4B</strain>
    </source>
</reference>
<proteinExistence type="predicted"/>
<dbReference type="Proteomes" id="UP000003861">
    <property type="component" value="Unassembled WGS sequence"/>
</dbReference>
<name>U2F9D5_9EURY</name>
<dbReference type="AlphaFoldDB" id="U2F9D5"/>
<evidence type="ECO:0000313" key="1">
    <source>
        <dbReference type="EMBL" id="ERJ05114.1"/>
    </source>
</evidence>
<gene>
    <name evidence="1" type="ORF">HLRTI_002913</name>
</gene>
<comment type="caution">
    <text evidence="1">The sequence shown here is derived from an EMBL/GenBank/DDBJ whole genome shotgun (WGS) entry which is preliminary data.</text>
</comment>
<dbReference type="RefSeq" id="WP_021029690.1">
    <property type="nucleotide sequence ID" value="NZ_AFNT02000044.1"/>
</dbReference>
<reference evidence="1 2" key="1">
    <citation type="journal article" date="2011" name="J. Bacteriol.">
        <title>Genome sequence of Halorhabdus tiamatea, the first archaeon isolated from a deep-sea anoxic brine lake.</title>
        <authorList>
            <person name="Antunes A."/>
            <person name="Alam I."/>
            <person name="Bajic V.B."/>
            <person name="Stingl U."/>
        </authorList>
    </citation>
    <scope>NUCLEOTIDE SEQUENCE [LARGE SCALE GENOMIC DNA]</scope>
    <source>
        <strain evidence="1 2">SARL4B</strain>
    </source>
</reference>